<feature type="domain" description="Replication-associated protein ORF2/G2P" evidence="1">
    <location>
        <begin position="66"/>
        <end position="173"/>
    </location>
</feature>
<dbReference type="HOGENOM" id="CLU_049715_0_0_9"/>
<evidence type="ECO:0000259" key="1">
    <source>
        <dbReference type="Pfam" id="PF23343"/>
    </source>
</evidence>
<protein>
    <recommendedName>
        <fullName evidence="1">Replication-associated protein ORF2/G2P domain-containing protein</fullName>
    </recommendedName>
</protein>
<accession>A0A0A7FY93</accession>
<sequence length="274" mass="32711">MIYREKKIYSGNMLEVEVYPITLKERKQTRRKKQRESLPKQKRLNDKNSRKHLIRLINTNFTNKDYSVTLTYDNNNLPSSEDIARRDVYNYLRRIKRYLKKYNLPDLKYIAVIEYKEQQEKKKSIRIHHHIIMSGDIPRDKVEEIWGKGRANADRLQSDEFGYEALGRYISKDPKGNKRWCQSMNLKQPIIKVNDFKYSKKKVNELARSQGEKQVFERIYKGYAYRDYKVSVSDFVPGTYLYIKMQKSNNKKSQCTKISTLANLGYYNTSKLAI</sequence>
<dbReference type="AlphaFoldDB" id="A0A0A7FY93"/>
<evidence type="ECO:0000313" key="3">
    <source>
        <dbReference type="Proteomes" id="UP000030635"/>
    </source>
</evidence>
<dbReference type="eggNOG" id="ENOG5030C6X">
    <property type="taxonomic scope" value="Bacteria"/>
</dbReference>
<dbReference type="RefSeq" id="WP_193786181.1">
    <property type="nucleotide sequence ID" value="NZ_CP006905.1"/>
</dbReference>
<dbReference type="KEGG" id="cbv:U729_1544"/>
<proteinExistence type="predicted"/>
<dbReference type="InterPro" id="IPR056906">
    <property type="entry name" value="ORF2/G2P_dom"/>
</dbReference>
<name>A0A0A7FY93_9CLOT</name>
<gene>
    <name evidence="2" type="ORF">U729_1544</name>
</gene>
<dbReference type="Pfam" id="PF23343">
    <property type="entry name" value="REP_ORF2-G2P"/>
    <property type="match status" value="1"/>
</dbReference>
<reference evidence="2 3" key="1">
    <citation type="journal article" date="2015" name="Infect. Genet. Evol.">
        <title>Genomic sequences of six botulinum neurotoxin-producing strains representing three clostridial species illustrate the mobility and diversity of botulinum neurotoxin genes.</title>
        <authorList>
            <person name="Smith T.J."/>
            <person name="Hill K.K."/>
            <person name="Xie G."/>
            <person name="Foley B.T."/>
            <person name="Williamson C.H."/>
            <person name="Foster J.T."/>
            <person name="Johnson S.L."/>
            <person name="Chertkov O."/>
            <person name="Teshima H."/>
            <person name="Gibbons H.S."/>
            <person name="Johnsky L.A."/>
            <person name="Karavis M.A."/>
            <person name="Smith L.A."/>
        </authorList>
    </citation>
    <scope>NUCLEOTIDE SEQUENCE [LARGE SCALE GENOMIC DNA]</scope>
    <source>
        <strain evidence="2">Sullivan</strain>
    </source>
</reference>
<dbReference type="EMBL" id="CP006905">
    <property type="protein sequence ID" value="AIY83776.1"/>
    <property type="molecule type" value="Genomic_DNA"/>
</dbReference>
<evidence type="ECO:0000313" key="2">
    <source>
        <dbReference type="EMBL" id="AIY83776.1"/>
    </source>
</evidence>
<organism evidence="2 3">
    <name type="scientific">Clostridium baratii str. Sullivan</name>
    <dbReference type="NCBI Taxonomy" id="1415775"/>
    <lineage>
        <taxon>Bacteria</taxon>
        <taxon>Bacillati</taxon>
        <taxon>Bacillota</taxon>
        <taxon>Clostridia</taxon>
        <taxon>Eubacteriales</taxon>
        <taxon>Clostridiaceae</taxon>
        <taxon>Clostridium</taxon>
    </lineage>
</organism>
<dbReference type="Proteomes" id="UP000030635">
    <property type="component" value="Chromosome"/>
</dbReference>
<keyword evidence="3" id="KW-1185">Reference proteome</keyword>